<evidence type="ECO:0000313" key="2">
    <source>
        <dbReference type="Proteomes" id="UP000195062"/>
    </source>
</evidence>
<evidence type="ECO:0000313" key="1">
    <source>
        <dbReference type="EMBL" id="OUE02467.1"/>
    </source>
</evidence>
<dbReference type="AlphaFoldDB" id="A0A251XH28"/>
<keyword evidence="2" id="KW-1185">Reference proteome</keyword>
<sequence length="66" mass="7063">MEPMDGRSPPRVAGVSRWPNRWISPDVGCVSPSSIFMVVDLPEPLGPRNPYTEPCGTSMSSASTAT</sequence>
<protein>
    <submittedName>
        <fullName evidence="1">Uncharacterized protein</fullName>
    </submittedName>
</protein>
<comment type="caution">
    <text evidence="1">The sequence shown here is derived from an EMBL/GenBank/DDBJ whole genome shotgun (WGS) entry which is preliminary data.</text>
</comment>
<dbReference type="AntiFam" id="ANF00112">
    <property type="entry name" value="Shadow ORF (opposite phnC)"/>
</dbReference>
<organism evidence="1 2">
    <name type="scientific">Clavibacter michiganensis subsp. michiganensis</name>
    <dbReference type="NCBI Taxonomy" id="33013"/>
    <lineage>
        <taxon>Bacteria</taxon>
        <taxon>Bacillati</taxon>
        <taxon>Actinomycetota</taxon>
        <taxon>Actinomycetes</taxon>
        <taxon>Micrococcales</taxon>
        <taxon>Microbacteriaceae</taxon>
        <taxon>Clavibacter</taxon>
    </lineage>
</organism>
<dbReference type="EMBL" id="MDHH01000002">
    <property type="protein sequence ID" value="OUE02467.1"/>
    <property type="molecule type" value="Genomic_DNA"/>
</dbReference>
<reference evidence="1 2" key="1">
    <citation type="submission" date="2016-08" db="EMBL/GenBank/DDBJ databases">
        <title>Genome sequence of Clavibacter michiganensis subsp. michiganensis strain CASJ007.</title>
        <authorList>
            <person name="Thapa S.P."/>
            <person name="Coaker G."/>
        </authorList>
    </citation>
    <scope>NUCLEOTIDE SEQUENCE [LARGE SCALE GENOMIC DNA]</scope>
    <source>
        <strain evidence="1">CASJ007</strain>
    </source>
</reference>
<dbReference type="Proteomes" id="UP000195062">
    <property type="component" value="Unassembled WGS sequence"/>
</dbReference>
<name>A0A251XH28_CLAMM</name>
<accession>A0A251XH28</accession>
<proteinExistence type="predicted"/>
<gene>
    <name evidence="1" type="ORF">CMMCAS07_10650</name>
</gene>